<protein>
    <recommendedName>
        <fullName evidence="1">DUF6265 domain-containing protein</fullName>
    </recommendedName>
</protein>
<organism evidence="2 3">
    <name type="scientific">Phenylobacterium kunshanense</name>
    <dbReference type="NCBI Taxonomy" id="1445034"/>
    <lineage>
        <taxon>Bacteria</taxon>
        <taxon>Pseudomonadati</taxon>
        <taxon>Pseudomonadota</taxon>
        <taxon>Alphaproteobacteria</taxon>
        <taxon>Caulobacterales</taxon>
        <taxon>Caulobacteraceae</taxon>
        <taxon>Phenylobacterium</taxon>
    </lineage>
</organism>
<dbReference type="Pfam" id="PF19780">
    <property type="entry name" value="DUF6265"/>
    <property type="match status" value="1"/>
</dbReference>
<dbReference type="AlphaFoldDB" id="A0A328B5F4"/>
<reference evidence="2 3" key="1">
    <citation type="submission" date="2018-05" db="EMBL/GenBank/DDBJ databases">
        <authorList>
            <person name="Lanie J.A."/>
            <person name="Ng W.-L."/>
            <person name="Kazmierczak K.M."/>
            <person name="Andrzejewski T.M."/>
            <person name="Davidsen T.M."/>
            <person name="Wayne K.J."/>
            <person name="Tettelin H."/>
            <person name="Glass J.I."/>
            <person name="Rusch D."/>
            <person name="Podicherti R."/>
            <person name="Tsui H.-C.T."/>
            <person name="Winkler M.E."/>
        </authorList>
    </citation>
    <scope>NUCLEOTIDE SEQUENCE [LARGE SCALE GENOMIC DNA]</scope>
    <source>
        <strain evidence="2 3">BUT-10</strain>
    </source>
</reference>
<dbReference type="InterPro" id="IPR046232">
    <property type="entry name" value="DUF6265"/>
</dbReference>
<evidence type="ECO:0000313" key="3">
    <source>
        <dbReference type="Proteomes" id="UP000249524"/>
    </source>
</evidence>
<accession>A0A328B5F4</accession>
<evidence type="ECO:0000259" key="1">
    <source>
        <dbReference type="Pfam" id="PF19780"/>
    </source>
</evidence>
<proteinExistence type="predicted"/>
<dbReference type="OrthoDB" id="5382295at2"/>
<evidence type="ECO:0000313" key="2">
    <source>
        <dbReference type="EMBL" id="RAK62117.1"/>
    </source>
</evidence>
<sequence>MILAALLASGAVAAVADVDRLSWMAGSWIAEKDGATVRETWLPPLGGVMAGAGQTNRPGRKPFVEHMKITAEPAGATFTAVLPGQPPTPFVLKPGPDGEAVFENLAHDYPQRVIYRRCGVDLCAAVEGAVKGALRREEWRYTRIK</sequence>
<keyword evidence="3" id="KW-1185">Reference proteome</keyword>
<name>A0A328B5F4_9CAUL</name>
<gene>
    <name evidence="2" type="ORF">DJ019_19765</name>
</gene>
<dbReference type="EMBL" id="QFYS01000013">
    <property type="protein sequence ID" value="RAK62117.1"/>
    <property type="molecule type" value="Genomic_DNA"/>
</dbReference>
<dbReference type="RefSeq" id="WP_111278418.1">
    <property type="nucleotide sequence ID" value="NZ_QFYS01000013.1"/>
</dbReference>
<dbReference type="Proteomes" id="UP000249524">
    <property type="component" value="Unassembled WGS sequence"/>
</dbReference>
<comment type="caution">
    <text evidence="2">The sequence shown here is derived from an EMBL/GenBank/DDBJ whole genome shotgun (WGS) entry which is preliminary data.</text>
</comment>
<feature type="domain" description="DUF6265" evidence="1">
    <location>
        <begin position="22"/>
        <end position="126"/>
    </location>
</feature>